<evidence type="ECO:0000256" key="1">
    <source>
        <dbReference type="SAM" id="MobiDB-lite"/>
    </source>
</evidence>
<gene>
    <name evidence="2" type="ORF">DEO72_LG11g1301</name>
</gene>
<reference evidence="2 3" key="1">
    <citation type="submission" date="2019-04" db="EMBL/GenBank/DDBJ databases">
        <title>An improved genome assembly and genetic linkage map for asparagus bean, Vigna unguiculata ssp. sesquipedialis.</title>
        <authorList>
            <person name="Xia Q."/>
            <person name="Zhang R."/>
            <person name="Dong Y."/>
        </authorList>
    </citation>
    <scope>NUCLEOTIDE SEQUENCE [LARGE SCALE GENOMIC DNA]</scope>
    <source>
        <tissue evidence="2">Leaf</tissue>
    </source>
</reference>
<name>A0A4D6NMS4_VIGUN</name>
<dbReference type="EMBL" id="CP039355">
    <property type="protein sequence ID" value="QCE14302.1"/>
    <property type="molecule type" value="Genomic_DNA"/>
</dbReference>
<protein>
    <submittedName>
        <fullName evidence="2">Uncharacterized protein</fullName>
    </submittedName>
</protein>
<dbReference type="Proteomes" id="UP000501690">
    <property type="component" value="Linkage Group LG11"/>
</dbReference>
<dbReference type="AlphaFoldDB" id="A0A4D6NMS4"/>
<organism evidence="2 3">
    <name type="scientific">Vigna unguiculata</name>
    <name type="common">Cowpea</name>
    <dbReference type="NCBI Taxonomy" id="3917"/>
    <lineage>
        <taxon>Eukaryota</taxon>
        <taxon>Viridiplantae</taxon>
        <taxon>Streptophyta</taxon>
        <taxon>Embryophyta</taxon>
        <taxon>Tracheophyta</taxon>
        <taxon>Spermatophyta</taxon>
        <taxon>Magnoliopsida</taxon>
        <taxon>eudicotyledons</taxon>
        <taxon>Gunneridae</taxon>
        <taxon>Pentapetalae</taxon>
        <taxon>rosids</taxon>
        <taxon>fabids</taxon>
        <taxon>Fabales</taxon>
        <taxon>Fabaceae</taxon>
        <taxon>Papilionoideae</taxon>
        <taxon>50 kb inversion clade</taxon>
        <taxon>NPAAA clade</taxon>
        <taxon>indigoferoid/millettioid clade</taxon>
        <taxon>Phaseoleae</taxon>
        <taxon>Vigna</taxon>
    </lineage>
</organism>
<sequence length="115" mass="12819">MLGFLPKPLELAPNQFLLHLGFSINLPLSRVPSIFSSLVRSRAVVLLGCASNVLYEPIPGTRPNLLRDRSPRRHGQTLERANISPRREGTRLSEIPRWLLVPPSSPRQGKGIPPE</sequence>
<keyword evidence="3" id="KW-1185">Reference proteome</keyword>
<evidence type="ECO:0000313" key="3">
    <source>
        <dbReference type="Proteomes" id="UP000501690"/>
    </source>
</evidence>
<proteinExistence type="predicted"/>
<feature type="region of interest" description="Disordered" evidence="1">
    <location>
        <begin position="65"/>
        <end position="90"/>
    </location>
</feature>
<accession>A0A4D6NMS4</accession>
<evidence type="ECO:0000313" key="2">
    <source>
        <dbReference type="EMBL" id="QCE14302.1"/>
    </source>
</evidence>